<evidence type="ECO:0000313" key="3">
    <source>
        <dbReference type="EMBL" id="KAH3715940.1"/>
    </source>
</evidence>
<evidence type="ECO:0000313" key="4">
    <source>
        <dbReference type="Proteomes" id="UP000828390"/>
    </source>
</evidence>
<feature type="compositionally biased region" description="Basic and acidic residues" evidence="1">
    <location>
        <begin position="83"/>
        <end position="97"/>
    </location>
</feature>
<dbReference type="EMBL" id="JAIWYP010000013">
    <property type="protein sequence ID" value="KAH3715940.1"/>
    <property type="molecule type" value="Genomic_DNA"/>
</dbReference>
<feature type="region of interest" description="Disordered" evidence="1">
    <location>
        <begin position="1"/>
        <end position="100"/>
    </location>
</feature>
<feature type="compositionally biased region" description="Basic and acidic residues" evidence="1">
    <location>
        <begin position="162"/>
        <end position="174"/>
    </location>
</feature>
<gene>
    <name evidence="3" type="ORF">DPMN_058656</name>
</gene>
<reference evidence="3" key="1">
    <citation type="journal article" date="2019" name="bioRxiv">
        <title>The Genome of the Zebra Mussel, Dreissena polymorpha: A Resource for Invasive Species Research.</title>
        <authorList>
            <person name="McCartney M.A."/>
            <person name="Auch B."/>
            <person name="Kono T."/>
            <person name="Mallez S."/>
            <person name="Zhang Y."/>
            <person name="Obille A."/>
            <person name="Becker A."/>
            <person name="Abrahante J.E."/>
            <person name="Garbe J."/>
            <person name="Badalamenti J.P."/>
            <person name="Herman A."/>
            <person name="Mangelson H."/>
            <person name="Liachko I."/>
            <person name="Sullivan S."/>
            <person name="Sone E.D."/>
            <person name="Koren S."/>
            <person name="Silverstein K.A.T."/>
            <person name="Beckman K.B."/>
            <person name="Gohl D.M."/>
        </authorList>
    </citation>
    <scope>NUCLEOTIDE SEQUENCE</scope>
    <source>
        <strain evidence="3">Duluth1</strain>
        <tissue evidence="3">Whole animal</tissue>
    </source>
</reference>
<feature type="compositionally biased region" description="Basic and acidic residues" evidence="1">
    <location>
        <begin position="232"/>
        <end position="258"/>
    </location>
</feature>
<protein>
    <recommendedName>
        <fullName evidence="2">Coiled-coil domain-containing protein</fullName>
    </recommendedName>
</protein>
<dbReference type="Pfam" id="PF13904">
    <property type="entry name" value="CCDC34"/>
    <property type="match status" value="1"/>
</dbReference>
<evidence type="ECO:0000259" key="2">
    <source>
        <dbReference type="Pfam" id="PF13904"/>
    </source>
</evidence>
<proteinExistence type="predicted"/>
<feature type="compositionally biased region" description="Polar residues" evidence="1">
    <location>
        <begin position="42"/>
        <end position="53"/>
    </location>
</feature>
<feature type="compositionally biased region" description="Polar residues" evidence="1">
    <location>
        <begin position="120"/>
        <end position="129"/>
    </location>
</feature>
<accession>A0A9D4HDY5</accession>
<feature type="region of interest" description="Disordered" evidence="1">
    <location>
        <begin position="119"/>
        <end position="176"/>
    </location>
</feature>
<feature type="compositionally biased region" description="Basic and acidic residues" evidence="1">
    <location>
        <begin position="145"/>
        <end position="154"/>
    </location>
</feature>
<feature type="region of interest" description="Disordered" evidence="1">
    <location>
        <begin position="232"/>
        <end position="296"/>
    </location>
</feature>
<sequence>MDIYSRPRGRDTNLRPRPVTATVTKPSWMRPEAIVGPRSRSVESLGSTASLTSVLDHDSYISVSDDEERYYDDSSPTDPNKLGGKENQEPIKNKQEIHNNTFVKEKKVGKKKIVRKYVESSYTDDTATESPEPGLSPWEQWLIQKVKDDRQKRREERRKKKEIAQKKKEEEAVKQKKLQQAEVIRKEWVEKKNFEEKLKKKVEKQREKTDVMIKEEQKKLEQVKAERKFQEWKEMKAEEEKRKKQEDKRKKEEEERVQKQQRVQAQKKFEEWCKKADSRPKPLPNSFGYTSGKLTG</sequence>
<feature type="compositionally biased region" description="Basic and acidic residues" evidence="1">
    <location>
        <begin position="267"/>
        <end position="280"/>
    </location>
</feature>
<dbReference type="PANTHER" id="PTHR23247:SF2">
    <property type="entry name" value="COILED-COIL DOMAIN-CONTAINING PROTEIN 34"/>
    <property type="match status" value="1"/>
</dbReference>
<keyword evidence="4" id="KW-1185">Reference proteome</keyword>
<dbReference type="InterPro" id="IPR045323">
    <property type="entry name" value="CCDC34"/>
</dbReference>
<feature type="compositionally biased region" description="Polar residues" evidence="1">
    <location>
        <begin position="287"/>
        <end position="296"/>
    </location>
</feature>
<name>A0A9D4HDY5_DREPO</name>
<organism evidence="3 4">
    <name type="scientific">Dreissena polymorpha</name>
    <name type="common">Zebra mussel</name>
    <name type="synonym">Mytilus polymorpha</name>
    <dbReference type="NCBI Taxonomy" id="45954"/>
    <lineage>
        <taxon>Eukaryota</taxon>
        <taxon>Metazoa</taxon>
        <taxon>Spiralia</taxon>
        <taxon>Lophotrochozoa</taxon>
        <taxon>Mollusca</taxon>
        <taxon>Bivalvia</taxon>
        <taxon>Autobranchia</taxon>
        <taxon>Heteroconchia</taxon>
        <taxon>Euheterodonta</taxon>
        <taxon>Imparidentia</taxon>
        <taxon>Neoheterodontei</taxon>
        <taxon>Myida</taxon>
        <taxon>Dreissenoidea</taxon>
        <taxon>Dreissenidae</taxon>
        <taxon>Dreissena</taxon>
    </lineage>
</organism>
<evidence type="ECO:0000256" key="1">
    <source>
        <dbReference type="SAM" id="MobiDB-lite"/>
    </source>
</evidence>
<dbReference type="AlphaFoldDB" id="A0A9D4HDY5"/>
<comment type="caution">
    <text evidence="3">The sequence shown here is derived from an EMBL/GenBank/DDBJ whole genome shotgun (WGS) entry which is preliminary data.</text>
</comment>
<feature type="domain" description="Coiled-coil" evidence="2">
    <location>
        <begin position="135"/>
        <end position="293"/>
    </location>
</feature>
<dbReference type="InterPro" id="IPR025259">
    <property type="entry name" value="CCDC34/181"/>
</dbReference>
<dbReference type="Proteomes" id="UP000828390">
    <property type="component" value="Unassembled WGS sequence"/>
</dbReference>
<dbReference type="PANTHER" id="PTHR23247">
    <property type="entry name" value="NY-REN-41 ANTIGEN L15 -RELATED"/>
    <property type="match status" value="1"/>
</dbReference>
<reference evidence="3" key="2">
    <citation type="submission" date="2020-11" db="EMBL/GenBank/DDBJ databases">
        <authorList>
            <person name="McCartney M.A."/>
            <person name="Auch B."/>
            <person name="Kono T."/>
            <person name="Mallez S."/>
            <person name="Becker A."/>
            <person name="Gohl D.M."/>
            <person name="Silverstein K.A.T."/>
            <person name="Koren S."/>
            <person name="Bechman K.B."/>
            <person name="Herman A."/>
            <person name="Abrahante J.E."/>
            <person name="Garbe J."/>
        </authorList>
    </citation>
    <scope>NUCLEOTIDE SEQUENCE</scope>
    <source>
        <strain evidence="3">Duluth1</strain>
        <tissue evidence="3">Whole animal</tissue>
    </source>
</reference>